<accession>A0A7C4TBG4</accession>
<feature type="binding site" evidence="2">
    <location>
        <position position="85"/>
    </location>
    <ligand>
        <name>substrate</name>
    </ligand>
</feature>
<keyword evidence="1 2" id="KW-0413">Isomerase</keyword>
<dbReference type="NCBIfam" id="TIGR00524">
    <property type="entry name" value="eIF-2B_rel"/>
    <property type="match status" value="1"/>
</dbReference>
<comment type="similarity">
    <text evidence="2">Belongs to the EIF-2B alpha/beta/delta subunits family. MtnA subfamily.</text>
</comment>
<comment type="pathway">
    <text evidence="2">Amino-acid biosynthesis; L-methionine biosynthesis via salvage pathway; L-methionine from S-methyl-5-thio-alpha-D-ribose 1-phosphate: step 1/6.</text>
</comment>
<name>A0A7C4TBG4_UNCW3</name>
<dbReference type="FunFam" id="1.20.120.420:FF:000003">
    <property type="entry name" value="Methylthioribose-1-phosphate isomerase"/>
    <property type="match status" value="1"/>
</dbReference>
<dbReference type="GO" id="GO:0046523">
    <property type="term" value="F:S-methyl-5-thioribose-1-phosphate isomerase activity"/>
    <property type="evidence" value="ECO:0007669"/>
    <property type="project" value="UniProtKB-UniRule"/>
</dbReference>
<feature type="binding site" evidence="2">
    <location>
        <begin position="49"/>
        <end position="51"/>
    </location>
    <ligand>
        <name>substrate</name>
    </ligand>
</feature>
<gene>
    <name evidence="2 3" type="primary">mtnA</name>
    <name evidence="3" type="ORF">ENV60_04760</name>
</gene>
<comment type="function">
    <text evidence="2">Catalyzes the interconversion of methylthioribose-1-phosphate (MTR-1-P) into methylthioribulose-1-phosphate (MTRu-1-P).</text>
</comment>
<dbReference type="UniPathway" id="UPA00904">
    <property type="reaction ID" value="UER00874"/>
</dbReference>
<dbReference type="InterPro" id="IPR027363">
    <property type="entry name" value="M1Pi_N"/>
</dbReference>
<dbReference type="AlphaFoldDB" id="A0A7C4TBG4"/>
<dbReference type="GO" id="GO:0019509">
    <property type="term" value="P:L-methionine salvage from methylthioadenosine"/>
    <property type="evidence" value="ECO:0007669"/>
    <property type="project" value="UniProtKB-UniRule"/>
</dbReference>
<dbReference type="InterPro" id="IPR011559">
    <property type="entry name" value="Initiation_fac_2B_a/b/d"/>
</dbReference>
<dbReference type="InterPro" id="IPR005251">
    <property type="entry name" value="IF-M1Pi"/>
</dbReference>
<sequence>MIKFKTIEYDQKRNELIILDQTKLPEEEVYLRLKTIKDVYWAIKNLQVRGAPLLGVTAAYGVVLSSYKNSPQKVLGDADFLKSARPTAVNLAWAIERIKEKVKKWKNRKDLYEIVLKEAKLIEQEDKESCLMIGRFGAPLIKNGSKIMVHCNAGALATSGIGTALGILYTAKQMGKRFTVFSCETRPLLQGARLTTWELTKNGIETNAICDNMAASYMPEMNLVLVGADRIVRNGDTANKIGTRGLAIIARYYKIPFYVAAPSSTFDIRLKSGKQIPIEFRCADEIRVFNNRCIVAKKAKVCNPAFDVTPGSLITAIITDKGLIKPPYTKNIIKFIS</sequence>
<dbReference type="PANTHER" id="PTHR43475:SF1">
    <property type="entry name" value="METHYLTHIORIBOSE-1-PHOSPHATE ISOMERASE"/>
    <property type="match status" value="1"/>
</dbReference>
<organism evidence="3">
    <name type="scientific">candidate division WOR-3 bacterium</name>
    <dbReference type="NCBI Taxonomy" id="2052148"/>
    <lineage>
        <taxon>Bacteria</taxon>
        <taxon>Bacteria division WOR-3</taxon>
    </lineage>
</organism>
<dbReference type="InterPro" id="IPR037171">
    <property type="entry name" value="NagB/RpiA_transferase-like"/>
</dbReference>
<dbReference type="InterPro" id="IPR000649">
    <property type="entry name" value="IF-2B-related"/>
</dbReference>
<dbReference type="PANTHER" id="PTHR43475">
    <property type="entry name" value="METHYLTHIORIBOSE-1-PHOSPHATE ISOMERASE"/>
    <property type="match status" value="1"/>
</dbReference>
<dbReference type="HAMAP" id="MF_01678">
    <property type="entry name" value="Salvage_MtnA"/>
    <property type="match status" value="1"/>
</dbReference>
<keyword evidence="2" id="KW-0486">Methionine biosynthesis</keyword>
<dbReference type="SUPFAM" id="SSF100950">
    <property type="entry name" value="NagB/RpiA/CoA transferase-like"/>
    <property type="match status" value="1"/>
</dbReference>
<reference evidence="3" key="1">
    <citation type="journal article" date="2020" name="mSystems">
        <title>Genome- and Community-Level Interaction Insights into Carbon Utilization and Element Cycling Functions of Hydrothermarchaeota in Hydrothermal Sediment.</title>
        <authorList>
            <person name="Zhou Z."/>
            <person name="Liu Y."/>
            <person name="Xu W."/>
            <person name="Pan J."/>
            <person name="Luo Z.H."/>
            <person name="Li M."/>
        </authorList>
    </citation>
    <scope>NUCLEOTIDE SEQUENCE [LARGE SCALE GENOMIC DNA]</scope>
    <source>
        <strain evidence="3">SpSt-774</strain>
    </source>
</reference>
<feature type="site" description="Transition state stabilizer" evidence="2">
    <location>
        <position position="151"/>
    </location>
</feature>
<dbReference type="Pfam" id="PF01008">
    <property type="entry name" value="IF-2B"/>
    <property type="match status" value="1"/>
</dbReference>
<keyword evidence="2" id="KW-0028">Amino-acid biosynthesis</keyword>
<feature type="binding site" evidence="2">
    <location>
        <begin position="239"/>
        <end position="240"/>
    </location>
    <ligand>
        <name>substrate</name>
    </ligand>
</feature>
<dbReference type="EC" id="5.3.1.23" evidence="2"/>
<dbReference type="NCBIfam" id="NF004326">
    <property type="entry name" value="PRK05720.1"/>
    <property type="match status" value="1"/>
</dbReference>
<evidence type="ECO:0000256" key="2">
    <source>
        <dbReference type="HAMAP-Rule" id="MF_01678"/>
    </source>
</evidence>
<dbReference type="Gene3D" id="1.20.120.420">
    <property type="entry name" value="translation initiation factor eif-2b, domain 1"/>
    <property type="match status" value="1"/>
</dbReference>
<comment type="caution">
    <text evidence="3">The sequence shown here is derived from an EMBL/GenBank/DDBJ whole genome shotgun (WGS) entry which is preliminary data.</text>
</comment>
<evidence type="ECO:0000256" key="1">
    <source>
        <dbReference type="ARBA" id="ARBA00023235"/>
    </source>
</evidence>
<dbReference type="Gene3D" id="3.40.50.10470">
    <property type="entry name" value="Translation initiation factor eif-2b, domain 2"/>
    <property type="match status" value="1"/>
</dbReference>
<feature type="binding site" evidence="2">
    <location>
        <position position="190"/>
    </location>
    <ligand>
        <name>substrate</name>
    </ligand>
</feature>
<dbReference type="NCBIfam" id="TIGR00512">
    <property type="entry name" value="salvage_mtnA"/>
    <property type="match status" value="1"/>
</dbReference>
<comment type="catalytic activity">
    <reaction evidence="2">
        <text>5-(methylsulfanyl)-alpha-D-ribose 1-phosphate = 5-(methylsulfanyl)-D-ribulose 1-phosphate</text>
        <dbReference type="Rhea" id="RHEA:19989"/>
        <dbReference type="ChEBI" id="CHEBI:58533"/>
        <dbReference type="ChEBI" id="CHEBI:58548"/>
        <dbReference type="EC" id="5.3.1.23"/>
    </reaction>
</comment>
<proteinExistence type="inferred from homology"/>
<dbReference type="EMBL" id="DTGZ01000089">
    <property type="protein sequence ID" value="HGV97587.1"/>
    <property type="molecule type" value="Genomic_DNA"/>
</dbReference>
<protein>
    <recommendedName>
        <fullName evidence="2">Methylthioribose-1-phosphate isomerase</fullName>
        <shortName evidence="2">M1Pi</shortName>
        <shortName evidence="2">MTR-1-P isomerase</shortName>
        <ecNumber evidence="2">5.3.1.23</ecNumber>
    </recommendedName>
    <alternativeName>
        <fullName evidence="2">S-methyl-5-thioribose-1-phosphate isomerase</fullName>
    </alternativeName>
</protein>
<feature type="active site" description="Proton donor" evidence="2">
    <location>
        <position position="229"/>
    </location>
</feature>
<evidence type="ECO:0000313" key="3">
    <source>
        <dbReference type="EMBL" id="HGV97587.1"/>
    </source>
</evidence>
<dbReference type="FunFam" id="3.40.50.10470:FF:000006">
    <property type="entry name" value="Methylthioribose-1-phosphate isomerase"/>
    <property type="match status" value="1"/>
</dbReference>
<dbReference type="InterPro" id="IPR042529">
    <property type="entry name" value="IF_2B-like_C"/>
</dbReference>